<comment type="caution">
    <text evidence="2">The sequence shown here is derived from an EMBL/GenBank/DDBJ whole genome shotgun (WGS) entry which is preliminary data.</text>
</comment>
<keyword evidence="1" id="KW-1133">Transmembrane helix</keyword>
<dbReference type="RefSeq" id="WP_162392368.1">
    <property type="nucleotide sequence ID" value="NZ_JAABOZ010000001.1"/>
</dbReference>
<keyword evidence="1" id="KW-0812">Transmembrane</keyword>
<organism evidence="2 3">
    <name type="scientific">Goekera deserti</name>
    <dbReference type="NCBI Taxonomy" id="2497753"/>
    <lineage>
        <taxon>Bacteria</taxon>
        <taxon>Bacillati</taxon>
        <taxon>Actinomycetota</taxon>
        <taxon>Actinomycetes</taxon>
        <taxon>Geodermatophilales</taxon>
        <taxon>Geodermatophilaceae</taxon>
        <taxon>Goekera</taxon>
    </lineage>
</organism>
<feature type="transmembrane region" description="Helical" evidence="1">
    <location>
        <begin position="62"/>
        <end position="79"/>
    </location>
</feature>
<keyword evidence="1" id="KW-0472">Membrane</keyword>
<gene>
    <name evidence="2" type="ORF">G1H19_15475</name>
</gene>
<dbReference type="Proteomes" id="UP000470470">
    <property type="component" value="Unassembled WGS sequence"/>
</dbReference>
<dbReference type="AlphaFoldDB" id="A0A7K3WHM4"/>
<keyword evidence="3" id="KW-1185">Reference proteome</keyword>
<proteinExistence type="predicted"/>
<name>A0A7K3WHM4_9ACTN</name>
<accession>A0A7K3WHM4</accession>
<protein>
    <submittedName>
        <fullName evidence="2">Uncharacterized protein</fullName>
    </submittedName>
</protein>
<evidence type="ECO:0000313" key="3">
    <source>
        <dbReference type="Proteomes" id="UP000470470"/>
    </source>
</evidence>
<evidence type="ECO:0000256" key="1">
    <source>
        <dbReference type="SAM" id="Phobius"/>
    </source>
</evidence>
<reference evidence="2 3" key="1">
    <citation type="submission" date="2020-02" db="EMBL/GenBank/DDBJ databases">
        <title>The whole genome sequence of CPCC 205119.</title>
        <authorList>
            <person name="Jiang Z."/>
        </authorList>
    </citation>
    <scope>NUCLEOTIDE SEQUENCE [LARGE SCALE GENOMIC DNA]</scope>
    <source>
        <strain evidence="2 3">CPCC 205119</strain>
    </source>
</reference>
<sequence length="126" mass="13502">MSIASLFPTDAFIHRLGGVAPQLQINSPGQAQEFDRLNSESEFRRGVSAPLAGLLGQLSWDVAPWLLPVALALPVVLLGQSFRRQRGAINVLANSVYLDQMKLPAFERCVQVLGDAHPPAGAPFGA</sequence>
<dbReference type="EMBL" id="JAAGWK010000022">
    <property type="protein sequence ID" value="NEL55389.1"/>
    <property type="molecule type" value="Genomic_DNA"/>
</dbReference>
<evidence type="ECO:0000313" key="2">
    <source>
        <dbReference type="EMBL" id="NEL55389.1"/>
    </source>
</evidence>